<protein>
    <submittedName>
        <fullName evidence="4">Uncharacterized protein</fullName>
    </submittedName>
</protein>
<feature type="transmembrane region" description="Helical" evidence="2">
    <location>
        <begin position="245"/>
        <end position="268"/>
    </location>
</feature>
<sequence>MRGIHLHFYRAIIFWFLARPIRLASAIVQTVDDRDPGIQYLNGTWTLHGADVEYGGTTSRSKIRGGTAIFNFTGTQVAVYGTLGPVGHYVTHSTYTINQGPPNSFTAPNRIDEVQYRIQFYMSKQLPNSNHTLTIVNQGDWFYLDYLEVTVPDPIASAHDPMPPNVPGPPSQKSPPGSSSLSIQSLSSSEIDPLPPTSITTSSGSESAQSSSVTSPSSSLSHTDSSRSSISLSSSARPTRLSNGGIAGIAIASFTALINCLALIYFYLRRRRADAKADSTTTLMTPYPHPQRRAFSPTFPARIRTKIDANTTFGESSHALAPTTVMSSVDPTASMSYGYSPPPSNIFSTVFSTVPHFQSTRRPEKIAVGHFDFDEGLVAAERLYGSPTTLIVMNATDGASINTDTLPPVYRRY</sequence>
<feature type="compositionally biased region" description="Low complexity" evidence="1">
    <location>
        <begin position="197"/>
        <end position="235"/>
    </location>
</feature>
<feature type="compositionally biased region" description="Pro residues" evidence="1">
    <location>
        <begin position="161"/>
        <end position="173"/>
    </location>
</feature>
<feature type="signal peptide" evidence="3">
    <location>
        <begin position="1"/>
        <end position="26"/>
    </location>
</feature>
<keyword evidence="5" id="KW-1185">Reference proteome</keyword>
<dbReference type="Gene3D" id="2.60.120.260">
    <property type="entry name" value="Galactose-binding domain-like"/>
    <property type="match status" value="1"/>
</dbReference>
<keyword evidence="2" id="KW-0812">Transmembrane</keyword>
<keyword evidence="2" id="KW-1133">Transmembrane helix</keyword>
<name>A0AAD5V6F8_9APHY</name>
<feature type="region of interest" description="Disordered" evidence="1">
    <location>
        <begin position="155"/>
        <end position="239"/>
    </location>
</feature>
<feature type="chain" id="PRO_5042266088" evidence="3">
    <location>
        <begin position="27"/>
        <end position="413"/>
    </location>
</feature>
<gene>
    <name evidence="4" type="ORF">NLI96_g4507</name>
</gene>
<evidence type="ECO:0000256" key="2">
    <source>
        <dbReference type="SAM" id="Phobius"/>
    </source>
</evidence>
<feature type="compositionally biased region" description="Low complexity" evidence="1">
    <location>
        <begin position="174"/>
        <end position="189"/>
    </location>
</feature>
<accession>A0AAD5V6F8</accession>
<proteinExistence type="predicted"/>
<evidence type="ECO:0000256" key="1">
    <source>
        <dbReference type="SAM" id="MobiDB-lite"/>
    </source>
</evidence>
<keyword evidence="2" id="KW-0472">Membrane</keyword>
<dbReference type="AlphaFoldDB" id="A0AAD5V6F8"/>
<organism evidence="4 5">
    <name type="scientific">Meripilus lineatus</name>
    <dbReference type="NCBI Taxonomy" id="2056292"/>
    <lineage>
        <taxon>Eukaryota</taxon>
        <taxon>Fungi</taxon>
        <taxon>Dikarya</taxon>
        <taxon>Basidiomycota</taxon>
        <taxon>Agaricomycotina</taxon>
        <taxon>Agaricomycetes</taxon>
        <taxon>Polyporales</taxon>
        <taxon>Meripilaceae</taxon>
        <taxon>Meripilus</taxon>
    </lineage>
</organism>
<dbReference type="EMBL" id="JANAWD010000133">
    <property type="protein sequence ID" value="KAJ3486059.1"/>
    <property type="molecule type" value="Genomic_DNA"/>
</dbReference>
<comment type="caution">
    <text evidence="4">The sequence shown here is derived from an EMBL/GenBank/DDBJ whole genome shotgun (WGS) entry which is preliminary data.</text>
</comment>
<keyword evidence="3" id="KW-0732">Signal</keyword>
<reference evidence="4" key="1">
    <citation type="submission" date="2022-07" db="EMBL/GenBank/DDBJ databases">
        <title>Genome Sequence of Physisporinus lineatus.</title>
        <authorList>
            <person name="Buettner E."/>
        </authorList>
    </citation>
    <scope>NUCLEOTIDE SEQUENCE</scope>
    <source>
        <strain evidence="4">VT162</strain>
    </source>
</reference>
<evidence type="ECO:0000313" key="5">
    <source>
        <dbReference type="Proteomes" id="UP001212997"/>
    </source>
</evidence>
<evidence type="ECO:0000256" key="3">
    <source>
        <dbReference type="SAM" id="SignalP"/>
    </source>
</evidence>
<evidence type="ECO:0000313" key="4">
    <source>
        <dbReference type="EMBL" id="KAJ3486059.1"/>
    </source>
</evidence>
<dbReference type="Proteomes" id="UP001212997">
    <property type="component" value="Unassembled WGS sequence"/>
</dbReference>